<organism evidence="2 3">
    <name type="scientific">Volvox reticuliferus</name>
    <dbReference type="NCBI Taxonomy" id="1737510"/>
    <lineage>
        <taxon>Eukaryota</taxon>
        <taxon>Viridiplantae</taxon>
        <taxon>Chlorophyta</taxon>
        <taxon>core chlorophytes</taxon>
        <taxon>Chlorophyceae</taxon>
        <taxon>CS clade</taxon>
        <taxon>Chlamydomonadales</taxon>
        <taxon>Volvocaceae</taxon>
        <taxon>Volvox</taxon>
    </lineage>
</organism>
<feature type="non-terminal residue" evidence="2">
    <location>
        <position position="1"/>
    </location>
</feature>
<dbReference type="EMBL" id="BNCP01000064">
    <property type="protein sequence ID" value="GIL91383.1"/>
    <property type="molecule type" value="Genomic_DNA"/>
</dbReference>
<comment type="caution">
    <text evidence="2">The sequence shown here is derived from an EMBL/GenBank/DDBJ whole genome shotgun (WGS) entry which is preliminary data.</text>
</comment>
<name>A0A8J4FW00_9CHLO</name>
<evidence type="ECO:0000256" key="1">
    <source>
        <dbReference type="SAM" id="MobiDB-lite"/>
    </source>
</evidence>
<sequence length="222" mass="23052">MALRTFCLCFKATGDETREGPVLKHSNCGGEALATRRGIFLATGQQPTLSSIEPTSSYGLDNSNSSSVLPSKKEDRKLRSPSSASGCHGPSVAADPHSQRIISYLQRTSGLHSPNQKLSVELTTLADGCNSRIPGVTFPVSASVPVSFEKRDPALRTLKIESANGVAGDTGVTVRALSQLGGGEPCGDPRGSGSPPSTTFPKNQADVNLPARSLSGPPPISP</sequence>
<accession>A0A8J4FW00</accession>
<protein>
    <submittedName>
        <fullName evidence="2">Uncharacterized protein</fullName>
    </submittedName>
</protein>
<feature type="compositionally biased region" description="Polar residues" evidence="1">
    <location>
        <begin position="50"/>
        <end position="61"/>
    </location>
</feature>
<keyword evidence="3" id="KW-1185">Reference proteome</keyword>
<dbReference type="Proteomes" id="UP000747110">
    <property type="component" value="Unassembled WGS sequence"/>
</dbReference>
<feature type="compositionally biased region" description="Polar residues" evidence="1">
    <location>
        <begin position="194"/>
        <end position="206"/>
    </location>
</feature>
<evidence type="ECO:0000313" key="3">
    <source>
        <dbReference type="Proteomes" id="UP000747110"/>
    </source>
</evidence>
<dbReference type="AlphaFoldDB" id="A0A8J4FW00"/>
<gene>
    <name evidence="2" type="ORF">Vretifemale_18943</name>
</gene>
<feature type="region of interest" description="Disordered" evidence="1">
    <location>
        <begin position="50"/>
        <end position="94"/>
    </location>
</feature>
<reference evidence="2" key="1">
    <citation type="journal article" date="2021" name="Proc. Natl. Acad. Sci. U.S.A.">
        <title>Three genomes in the algal genus Volvox reveal the fate of a haploid sex-determining region after a transition to homothallism.</title>
        <authorList>
            <person name="Yamamoto K."/>
            <person name="Hamaji T."/>
            <person name="Kawai-Toyooka H."/>
            <person name="Matsuzaki R."/>
            <person name="Takahashi F."/>
            <person name="Nishimura Y."/>
            <person name="Kawachi M."/>
            <person name="Noguchi H."/>
            <person name="Minakuchi Y."/>
            <person name="Umen J.G."/>
            <person name="Toyoda A."/>
            <person name="Nozaki H."/>
        </authorList>
    </citation>
    <scope>NUCLEOTIDE SEQUENCE</scope>
    <source>
        <strain evidence="2">NIES-3786</strain>
    </source>
</reference>
<proteinExistence type="predicted"/>
<evidence type="ECO:0000313" key="2">
    <source>
        <dbReference type="EMBL" id="GIL91383.1"/>
    </source>
</evidence>
<feature type="region of interest" description="Disordered" evidence="1">
    <location>
        <begin position="178"/>
        <end position="222"/>
    </location>
</feature>